<dbReference type="GO" id="GO:1904047">
    <property type="term" value="F:S-adenosyl-L-methionine binding"/>
    <property type="evidence" value="ECO:0007669"/>
    <property type="project" value="TreeGrafter"/>
</dbReference>
<evidence type="ECO:0000256" key="1">
    <source>
        <dbReference type="ARBA" id="ARBA00006594"/>
    </source>
</evidence>
<organism evidence="9 10">
    <name type="scientific">Acerihabitans arboris</name>
    <dbReference type="NCBI Taxonomy" id="2691583"/>
    <lineage>
        <taxon>Bacteria</taxon>
        <taxon>Pseudomonadati</taxon>
        <taxon>Pseudomonadota</taxon>
        <taxon>Gammaproteobacteria</taxon>
        <taxon>Enterobacterales</taxon>
        <taxon>Pectobacteriaceae</taxon>
        <taxon>Acerihabitans</taxon>
    </lineage>
</organism>
<dbReference type="Gene3D" id="3.40.50.150">
    <property type="entry name" value="Vaccinia Virus protein VP39"/>
    <property type="match status" value="1"/>
</dbReference>
<keyword evidence="5 8" id="KW-0949">S-adenosyl-L-methionine</keyword>
<dbReference type="PANTHER" id="PTHR30481">
    <property type="entry name" value="DNA ADENINE METHYLASE"/>
    <property type="match status" value="1"/>
</dbReference>
<evidence type="ECO:0000313" key="10">
    <source>
        <dbReference type="Proteomes" id="UP000461443"/>
    </source>
</evidence>
<accession>A0A845SI36</accession>
<dbReference type="Gene3D" id="1.10.1020.10">
    <property type="entry name" value="Adenine-specific Methyltransferase, Domain 2"/>
    <property type="match status" value="1"/>
</dbReference>
<name>A0A845SI36_9GAMM</name>
<dbReference type="PROSITE" id="PS00092">
    <property type="entry name" value="N6_MTASE"/>
    <property type="match status" value="1"/>
</dbReference>
<feature type="binding site" evidence="7">
    <location>
        <position position="8"/>
    </location>
    <ligand>
        <name>S-adenosyl-L-methionine</name>
        <dbReference type="ChEBI" id="CHEBI:59789"/>
    </ligand>
</feature>
<dbReference type="EC" id="2.1.1.72" evidence="2 8"/>
<evidence type="ECO:0000256" key="7">
    <source>
        <dbReference type="PIRSR" id="PIRSR000398-1"/>
    </source>
</evidence>
<dbReference type="InterPro" id="IPR012327">
    <property type="entry name" value="MeTrfase_D12"/>
</dbReference>
<dbReference type="EMBL" id="WUBS01000014">
    <property type="protein sequence ID" value="NDL64813.1"/>
    <property type="molecule type" value="Genomic_DNA"/>
</dbReference>
<reference evidence="9 10" key="2">
    <citation type="submission" date="2020-02" db="EMBL/GenBank/DDBJ databases">
        <title>The new genus of Enterobacteriales.</title>
        <authorList>
            <person name="Kim I.S."/>
        </authorList>
    </citation>
    <scope>NUCLEOTIDE SEQUENCE [LARGE SCALE GENOMIC DNA]</scope>
    <source>
        <strain evidence="9 10">SAP-6</strain>
    </source>
</reference>
<dbReference type="AlphaFoldDB" id="A0A845SI36"/>
<dbReference type="Pfam" id="PF02086">
    <property type="entry name" value="MethyltransfD12"/>
    <property type="match status" value="1"/>
</dbReference>
<feature type="binding site" evidence="7">
    <location>
        <position position="52"/>
    </location>
    <ligand>
        <name>S-adenosyl-L-methionine</name>
        <dbReference type="ChEBI" id="CHEBI:59789"/>
    </ligand>
</feature>
<dbReference type="InterPro" id="IPR029063">
    <property type="entry name" value="SAM-dependent_MTases_sf"/>
</dbReference>
<dbReference type="Proteomes" id="UP000461443">
    <property type="component" value="Unassembled WGS sequence"/>
</dbReference>
<reference evidence="9 10" key="1">
    <citation type="submission" date="2019-12" db="EMBL/GenBank/DDBJ databases">
        <authorList>
            <person name="Lee S.D."/>
        </authorList>
    </citation>
    <scope>NUCLEOTIDE SEQUENCE [LARGE SCALE GENOMIC DNA]</scope>
    <source>
        <strain evidence="9 10">SAP-6</strain>
    </source>
</reference>
<gene>
    <name evidence="9" type="ORF">GRH90_18925</name>
</gene>
<dbReference type="InterPro" id="IPR023095">
    <property type="entry name" value="Ade_MeTrfase_dom_2"/>
</dbReference>
<feature type="binding site" evidence="7">
    <location>
        <position position="12"/>
    </location>
    <ligand>
        <name>S-adenosyl-L-methionine</name>
        <dbReference type="ChEBI" id="CHEBI:59789"/>
    </ligand>
</feature>
<sequence>MNRSPLKWAGSKAGVMDQLIYFLPTGNRLVEPFVGSGTVFLNTDYKTYLLCDINPDLILFFIKVKNSMEKLLRYARELFTNGNTPEKFYEIRTAFNSGNYSSYQKAAMFLYLNRHCFNGLCRYSELSGFNVPFGKYKQPYFPDKELRLFSEKANDTGAVFLCCDFSECIEMAGDGDVIYADPPYVPISGSSSFTKYYSSEFGLPEHERLSNELSYAKTRGCRIVASNSEAAIKTKIYSQFECETIDANRSISRATGVDKTAKEAIFTTTNNI</sequence>
<evidence type="ECO:0000256" key="3">
    <source>
        <dbReference type="ARBA" id="ARBA00022603"/>
    </source>
</evidence>
<dbReference type="PRINTS" id="PR00505">
    <property type="entry name" value="D12N6MTFRASE"/>
</dbReference>
<comment type="caution">
    <text evidence="9">The sequence shown here is derived from an EMBL/GenBank/DDBJ whole genome shotgun (WGS) entry which is preliminary data.</text>
</comment>
<evidence type="ECO:0000256" key="6">
    <source>
        <dbReference type="ARBA" id="ARBA00047942"/>
    </source>
</evidence>
<comment type="similarity">
    <text evidence="1 8">Belongs to the N(4)/N(6)-methyltransferase family.</text>
</comment>
<evidence type="ECO:0000256" key="5">
    <source>
        <dbReference type="ARBA" id="ARBA00022691"/>
    </source>
</evidence>
<dbReference type="NCBIfam" id="TIGR00571">
    <property type="entry name" value="dam"/>
    <property type="match status" value="1"/>
</dbReference>
<evidence type="ECO:0000256" key="4">
    <source>
        <dbReference type="ARBA" id="ARBA00022679"/>
    </source>
</evidence>
<dbReference type="PANTHER" id="PTHR30481:SF3">
    <property type="entry name" value="DNA ADENINE METHYLASE"/>
    <property type="match status" value="1"/>
</dbReference>
<evidence type="ECO:0000256" key="2">
    <source>
        <dbReference type="ARBA" id="ARBA00011900"/>
    </source>
</evidence>
<dbReference type="PIRSF" id="PIRSF000398">
    <property type="entry name" value="M_m6A_EcoRV"/>
    <property type="match status" value="1"/>
</dbReference>
<dbReference type="GO" id="GO:0009307">
    <property type="term" value="P:DNA restriction-modification system"/>
    <property type="evidence" value="ECO:0007669"/>
    <property type="project" value="InterPro"/>
</dbReference>
<evidence type="ECO:0000256" key="8">
    <source>
        <dbReference type="RuleBase" id="RU361257"/>
    </source>
</evidence>
<keyword evidence="3 8" id="KW-0489">Methyltransferase</keyword>
<feature type="binding site" evidence="7">
    <location>
        <position position="181"/>
    </location>
    <ligand>
        <name>S-adenosyl-L-methionine</name>
        <dbReference type="ChEBI" id="CHEBI:59789"/>
    </ligand>
</feature>
<dbReference type="RefSeq" id="WP_162367519.1">
    <property type="nucleotide sequence ID" value="NZ_WUBS01000014.1"/>
</dbReference>
<keyword evidence="10" id="KW-1185">Reference proteome</keyword>
<dbReference type="GO" id="GO:0043565">
    <property type="term" value="F:sequence-specific DNA binding"/>
    <property type="evidence" value="ECO:0007669"/>
    <property type="project" value="TreeGrafter"/>
</dbReference>
<dbReference type="GO" id="GO:0009007">
    <property type="term" value="F:site-specific DNA-methyltransferase (adenine-specific) activity"/>
    <property type="evidence" value="ECO:0007669"/>
    <property type="project" value="UniProtKB-UniRule"/>
</dbReference>
<comment type="catalytic activity">
    <reaction evidence="6 8">
        <text>a 2'-deoxyadenosine in DNA + S-adenosyl-L-methionine = an N(6)-methyl-2'-deoxyadenosine in DNA + S-adenosyl-L-homocysteine + H(+)</text>
        <dbReference type="Rhea" id="RHEA:15197"/>
        <dbReference type="Rhea" id="RHEA-COMP:12418"/>
        <dbReference type="Rhea" id="RHEA-COMP:12419"/>
        <dbReference type="ChEBI" id="CHEBI:15378"/>
        <dbReference type="ChEBI" id="CHEBI:57856"/>
        <dbReference type="ChEBI" id="CHEBI:59789"/>
        <dbReference type="ChEBI" id="CHEBI:90615"/>
        <dbReference type="ChEBI" id="CHEBI:90616"/>
        <dbReference type="EC" id="2.1.1.72"/>
    </reaction>
</comment>
<dbReference type="GO" id="GO:0006298">
    <property type="term" value="P:mismatch repair"/>
    <property type="evidence" value="ECO:0007669"/>
    <property type="project" value="TreeGrafter"/>
</dbReference>
<keyword evidence="4 8" id="KW-0808">Transferase</keyword>
<dbReference type="InterPro" id="IPR012263">
    <property type="entry name" value="M_m6A_EcoRV"/>
</dbReference>
<dbReference type="InterPro" id="IPR002052">
    <property type="entry name" value="DNA_methylase_N6_adenine_CS"/>
</dbReference>
<evidence type="ECO:0000313" key="9">
    <source>
        <dbReference type="EMBL" id="NDL64813.1"/>
    </source>
</evidence>
<dbReference type="GO" id="GO:0032259">
    <property type="term" value="P:methylation"/>
    <property type="evidence" value="ECO:0007669"/>
    <property type="project" value="UniProtKB-KW"/>
</dbReference>
<proteinExistence type="inferred from homology"/>
<dbReference type="SUPFAM" id="SSF53335">
    <property type="entry name" value="S-adenosyl-L-methionine-dependent methyltransferases"/>
    <property type="match status" value="1"/>
</dbReference>
<protein>
    <recommendedName>
        <fullName evidence="2 8">Site-specific DNA-methyltransferase (adenine-specific)</fullName>
        <ecNumber evidence="2 8">2.1.1.72</ecNumber>
    </recommendedName>
</protein>